<dbReference type="SMART" id="SM00577">
    <property type="entry name" value="CPDc"/>
    <property type="match status" value="1"/>
</dbReference>
<feature type="domain" description="FCP1 homology" evidence="1">
    <location>
        <begin position="1"/>
        <end position="188"/>
    </location>
</feature>
<dbReference type="PROSITE" id="PS50969">
    <property type="entry name" value="FCP1"/>
    <property type="match status" value="1"/>
</dbReference>
<dbReference type="InterPro" id="IPR023214">
    <property type="entry name" value="HAD_sf"/>
</dbReference>
<keyword evidence="3" id="KW-1185">Reference proteome</keyword>
<accession>A0A2I2L5S8</accession>
<sequence>MVLDLDETLVHTFDMCGNSEYIYQQLANDPDPLIRSRIIRLKFMNNGKMEDMWGILRPGTREFIDFLYSYCKVIVVWSAGQEGYVDDIVGHIFRDVLDPHITFSYWSGGGMRHNDCKPLHNLYSHHPLIQNVMSKNNTFILDDRYENFKKNLGNGILIPPYEPAFFTTDINVIRYNILNDSDRRLDQLQDWLMRDDVICSSDVTLLDKNNIFY</sequence>
<dbReference type="InterPro" id="IPR036412">
    <property type="entry name" value="HAD-like_sf"/>
</dbReference>
<gene>
    <name evidence="2" type="ORF">ORPV_905</name>
</gene>
<name>A0A2I2L5S8_9VIRU</name>
<dbReference type="RefSeq" id="YP_009449111.1">
    <property type="nucleotide sequence ID" value="NC_036594.1"/>
</dbReference>
<evidence type="ECO:0000313" key="3">
    <source>
        <dbReference type="Proteomes" id="UP000236316"/>
    </source>
</evidence>
<protein>
    <submittedName>
        <fullName evidence="2">NLI interacting factor-like phosphatase</fullName>
    </submittedName>
</protein>
<dbReference type="EMBL" id="LT906555">
    <property type="protein sequence ID" value="SNW62809.1"/>
    <property type="molecule type" value="Genomic_DNA"/>
</dbReference>
<dbReference type="PANTHER" id="PTHR12210">
    <property type="entry name" value="DULLARD PROTEIN PHOSPHATASE"/>
    <property type="match status" value="1"/>
</dbReference>
<dbReference type="Pfam" id="PF03031">
    <property type="entry name" value="NIF"/>
    <property type="match status" value="1"/>
</dbReference>
<reference evidence="2" key="1">
    <citation type="submission" date="2017-08" db="EMBL/GenBank/DDBJ databases">
        <authorList>
            <consortium name="Urmite Genomes"/>
        </authorList>
    </citation>
    <scope>NUCLEOTIDE SEQUENCE [LARGE SCALE GENOMIC DNA]</scope>
    <source>
        <strain evidence="2">IHUMI-LCC2</strain>
    </source>
</reference>
<dbReference type="InterPro" id="IPR050365">
    <property type="entry name" value="TIM50"/>
</dbReference>
<evidence type="ECO:0000313" key="2">
    <source>
        <dbReference type="EMBL" id="SNW62809.1"/>
    </source>
</evidence>
<dbReference type="SUPFAM" id="SSF56784">
    <property type="entry name" value="HAD-like"/>
    <property type="match status" value="1"/>
</dbReference>
<dbReference type="Proteomes" id="UP000236316">
    <property type="component" value="Segment"/>
</dbReference>
<dbReference type="Gene3D" id="3.40.50.1000">
    <property type="entry name" value="HAD superfamily/HAD-like"/>
    <property type="match status" value="1"/>
</dbReference>
<dbReference type="KEGG" id="vg:35382745"/>
<evidence type="ECO:0000259" key="1">
    <source>
        <dbReference type="PROSITE" id="PS50969"/>
    </source>
</evidence>
<dbReference type="InterPro" id="IPR004274">
    <property type="entry name" value="FCP1_dom"/>
</dbReference>
<proteinExistence type="predicted"/>
<dbReference type="OrthoDB" id="25798at10239"/>
<dbReference type="GeneID" id="35382745"/>
<organism evidence="2">
    <name type="scientific">Orpheovirus IHUMI-LCC2</name>
    <dbReference type="NCBI Taxonomy" id="2023057"/>
    <lineage>
        <taxon>Viruses</taxon>
        <taxon>Varidnaviria</taxon>
        <taxon>Bamfordvirae</taxon>
        <taxon>Nucleocytoviricota</taxon>
        <taxon>Megaviricetes</taxon>
        <taxon>Pimascovirales</taxon>
        <taxon>Ocovirineae</taxon>
        <taxon>Orpheoviridae</taxon>
        <taxon>Alphaorpheovirus</taxon>
        <taxon>Alphaorpheovirus massiliense</taxon>
    </lineage>
</organism>